<dbReference type="Proteomes" id="UP000581688">
    <property type="component" value="Unassembled WGS sequence"/>
</dbReference>
<protein>
    <submittedName>
        <fullName evidence="2">2-polyprenyl-3-methyl-5-hydroxy-6-metoxy-1, 4-benzoquinol methylase</fullName>
    </submittedName>
</protein>
<dbReference type="AlphaFoldDB" id="A0A841Q139"/>
<dbReference type="PANTHER" id="PTHR43861:SF1">
    <property type="entry name" value="TRANS-ACONITATE 2-METHYLTRANSFERASE"/>
    <property type="match status" value="1"/>
</dbReference>
<keyword evidence="3" id="KW-1185">Reference proteome</keyword>
<dbReference type="Pfam" id="PF13847">
    <property type="entry name" value="Methyltransf_31"/>
    <property type="match status" value="1"/>
</dbReference>
<name>A0A841Q139_9BACI</name>
<proteinExistence type="predicted"/>
<dbReference type="SUPFAM" id="SSF53335">
    <property type="entry name" value="S-adenosyl-L-methionine-dependent methyltransferases"/>
    <property type="match status" value="1"/>
</dbReference>
<comment type="caution">
    <text evidence="2">The sequence shown here is derived from an EMBL/GenBank/DDBJ whole genome shotgun (WGS) entry which is preliminary data.</text>
</comment>
<feature type="domain" description="Methyltransferase" evidence="1">
    <location>
        <begin position="46"/>
        <end position="150"/>
    </location>
</feature>
<evidence type="ECO:0000313" key="3">
    <source>
        <dbReference type="Proteomes" id="UP000581688"/>
    </source>
</evidence>
<dbReference type="RefSeq" id="WP_174496342.1">
    <property type="nucleotide sequence ID" value="NZ_CADDWK010000007.1"/>
</dbReference>
<keyword evidence="2" id="KW-0489">Methyltransferase</keyword>
<dbReference type="GO" id="GO:0008168">
    <property type="term" value="F:methyltransferase activity"/>
    <property type="evidence" value="ECO:0007669"/>
    <property type="project" value="UniProtKB-KW"/>
</dbReference>
<dbReference type="InterPro" id="IPR025714">
    <property type="entry name" value="Methyltranfer_dom"/>
</dbReference>
<sequence length="223" mass="25192">MNSFEKQLKSSWEENSKAWTQSIREEKIESRNIVTNPAIKQAILSHKPTRVLDVGCGEGWLARELAKENIDVVGIDGSESLIEEAKKLGNCEYHWLNYDQFSKNPASVGTDFDVVVFNFALLSENIQSVIRASAKVLSKTGVIIIQTLHPVAIIQNERYENGWKIESFDGMGEGYSASMPWYYRTLASWVQELRNSELQLVDLQEPIHPEKGNPLSLILIAKP</sequence>
<reference evidence="2 3" key="1">
    <citation type="submission" date="2020-08" db="EMBL/GenBank/DDBJ databases">
        <title>Genomic Encyclopedia of Type Strains, Phase IV (KMG-IV): sequencing the most valuable type-strain genomes for metagenomic binning, comparative biology and taxonomic classification.</title>
        <authorList>
            <person name="Goeker M."/>
        </authorList>
    </citation>
    <scope>NUCLEOTIDE SEQUENCE [LARGE SCALE GENOMIC DNA]</scope>
    <source>
        <strain evidence="2 3">DSM 19612</strain>
    </source>
</reference>
<dbReference type="Gene3D" id="3.40.50.150">
    <property type="entry name" value="Vaccinia Virus protein VP39"/>
    <property type="match status" value="1"/>
</dbReference>
<dbReference type="InterPro" id="IPR029063">
    <property type="entry name" value="SAM-dependent_MTases_sf"/>
</dbReference>
<organism evidence="2 3">
    <name type="scientific">Salirhabdus euzebyi</name>
    <dbReference type="NCBI Taxonomy" id="394506"/>
    <lineage>
        <taxon>Bacteria</taxon>
        <taxon>Bacillati</taxon>
        <taxon>Bacillota</taxon>
        <taxon>Bacilli</taxon>
        <taxon>Bacillales</taxon>
        <taxon>Bacillaceae</taxon>
        <taxon>Salirhabdus</taxon>
    </lineage>
</organism>
<gene>
    <name evidence="2" type="ORF">HNQ94_000144</name>
</gene>
<accession>A0A841Q139</accession>
<dbReference type="PANTHER" id="PTHR43861">
    <property type="entry name" value="TRANS-ACONITATE 2-METHYLTRANSFERASE-RELATED"/>
    <property type="match status" value="1"/>
</dbReference>
<dbReference type="GO" id="GO:0032259">
    <property type="term" value="P:methylation"/>
    <property type="evidence" value="ECO:0007669"/>
    <property type="project" value="UniProtKB-KW"/>
</dbReference>
<evidence type="ECO:0000313" key="2">
    <source>
        <dbReference type="EMBL" id="MBB6451723.1"/>
    </source>
</evidence>
<keyword evidence="2" id="KW-0808">Transferase</keyword>
<dbReference type="CDD" id="cd02440">
    <property type="entry name" value="AdoMet_MTases"/>
    <property type="match status" value="1"/>
</dbReference>
<dbReference type="EMBL" id="JACHGH010000001">
    <property type="protein sequence ID" value="MBB6451723.1"/>
    <property type="molecule type" value="Genomic_DNA"/>
</dbReference>
<evidence type="ECO:0000259" key="1">
    <source>
        <dbReference type="Pfam" id="PF13847"/>
    </source>
</evidence>